<feature type="transmembrane region" description="Helical" evidence="7">
    <location>
        <begin position="75"/>
        <end position="95"/>
    </location>
</feature>
<evidence type="ECO:0000256" key="4">
    <source>
        <dbReference type="ARBA" id="ARBA00022801"/>
    </source>
</evidence>
<evidence type="ECO:0000256" key="2">
    <source>
        <dbReference type="ARBA" id="ARBA00009045"/>
    </source>
</evidence>
<dbReference type="InterPro" id="IPR022764">
    <property type="entry name" value="Peptidase_S54_rhomboid_dom"/>
</dbReference>
<feature type="transmembrane region" description="Helical" evidence="7">
    <location>
        <begin position="186"/>
        <end position="204"/>
    </location>
</feature>
<dbReference type="PANTHER" id="PTHR43731:SF14">
    <property type="entry name" value="PRESENILIN-ASSOCIATED RHOMBOID-LIKE PROTEIN, MITOCHONDRIAL"/>
    <property type="match status" value="1"/>
</dbReference>
<name>A0ABT1HCZ5_9NOCA</name>
<dbReference type="Proteomes" id="UP001206895">
    <property type="component" value="Unassembled WGS sequence"/>
</dbReference>
<dbReference type="Gene3D" id="1.20.1540.10">
    <property type="entry name" value="Rhomboid-like"/>
    <property type="match status" value="1"/>
</dbReference>
<sequence length="290" mass="30159">MNPNQPQPFGGPAPAMVCVRHPDRPTGLSCTRCGRPACPECLRPASVGQHCVDCVRQAGGERVTVRTMGATRPTATYALIAVNVVIFVITLAQAGGLSANLLRSRIFADGVLFGPLVGNGEYWRILTSGFLHYSLIHVGLNMLTLYILGRDLEMAIGTRRFLGVYLTALFGGSAAVLIFSPFAATAGASGAIYGVMGGLLVAVIKAKLPPGQIIGLIVINIVISLTIPNISLWAHLGGLAFGAAATAGVLLLPQRIGRRDAASASLVGWLSIGILVLVALLICVARAATL</sequence>
<keyword evidence="6 7" id="KW-0472">Membrane</keyword>
<keyword evidence="3 7" id="KW-0812">Transmembrane</keyword>
<evidence type="ECO:0000256" key="7">
    <source>
        <dbReference type="SAM" id="Phobius"/>
    </source>
</evidence>
<feature type="transmembrane region" description="Helical" evidence="7">
    <location>
        <begin position="161"/>
        <end position="180"/>
    </location>
</feature>
<evidence type="ECO:0000256" key="6">
    <source>
        <dbReference type="ARBA" id="ARBA00023136"/>
    </source>
</evidence>
<feature type="transmembrane region" description="Helical" evidence="7">
    <location>
        <begin position="264"/>
        <end position="288"/>
    </location>
</feature>
<dbReference type="SUPFAM" id="SSF144091">
    <property type="entry name" value="Rhomboid-like"/>
    <property type="match status" value="1"/>
</dbReference>
<evidence type="ECO:0000313" key="9">
    <source>
        <dbReference type="EMBL" id="MCP2176129.1"/>
    </source>
</evidence>
<reference evidence="9 10" key="1">
    <citation type="submission" date="2022-06" db="EMBL/GenBank/DDBJ databases">
        <title>Genomic Encyclopedia of Archaeal and Bacterial Type Strains, Phase II (KMG-II): from individual species to whole genera.</title>
        <authorList>
            <person name="Goeker M."/>
        </authorList>
    </citation>
    <scope>NUCLEOTIDE SEQUENCE [LARGE SCALE GENOMIC DNA]</scope>
    <source>
        <strain evidence="9 10">DSM 44693</strain>
    </source>
</reference>
<dbReference type="Pfam" id="PF01694">
    <property type="entry name" value="Rhomboid"/>
    <property type="match status" value="1"/>
</dbReference>
<dbReference type="SUPFAM" id="SSF57845">
    <property type="entry name" value="B-box zinc-binding domain"/>
    <property type="match status" value="1"/>
</dbReference>
<proteinExistence type="inferred from homology"/>
<dbReference type="EMBL" id="JAMTCJ010000002">
    <property type="protein sequence ID" value="MCP2176129.1"/>
    <property type="molecule type" value="Genomic_DNA"/>
</dbReference>
<keyword evidence="5 7" id="KW-1133">Transmembrane helix</keyword>
<evidence type="ECO:0000259" key="8">
    <source>
        <dbReference type="Pfam" id="PF01694"/>
    </source>
</evidence>
<protein>
    <submittedName>
        <fullName evidence="9">Membrane associated serine protease, rhomboid family</fullName>
    </submittedName>
</protein>
<comment type="caution">
    <text evidence="9">The sequence shown here is derived from an EMBL/GenBank/DDBJ whole genome shotgun (WGS) entry which is preliminary data.</text>
</comment>
<evidence type="ECO:0000256" key="1">
    <source>
        <dbReference type="ARBA" id="ARBA00004141"/>
    </source>
</evidence>
<dbReference type="GO" id="GO:0008233">
    <property type="term" value="F:peptidase activity"/>
    <property type="evidence" value="ECO:0007669"/>
    <property type="project" value="UniProtKB-KW"/>
</dbReference>
<feature type="domain" description="Peptidase S54 rhomboid" evidence="8">
    <location>
        <begin position="120"/>
        <end position="248"/>
    </location>
</feature>
<feature type="transmembrane region" description="Helical" evidence="7">
    <location>
        <begin position="130"/>
        <end position="149"/>
    </location>
</feature>
<dbReference type="InterPro" id="IPR035952">
    <property type="entry name" value="Rhomboid-like_sf"/>
</dbReference>
<dbReference type="GO" id="GO:0006508">
    <property type="term" value="P:proteolysis"/>
    <property type="evidence" value="ECO:0007669"/>
    <property type="project" value="UniProtKB-KW"/>
</dbReference>
<gene>
    <name evidence="9" type="ORF">LX13_001948</name>
</gene>
<comment type="similarity">
    <text evidence="2">Belongs to the peptidase S54 family.</text>
</comment>
<feature type="transmembrane region" description="Helical" evidence="7">
    <location>
        <begin position="233"/>
        <end position="252"/>
    </location>
</feature>
<organism evidence="9 10">
    <name type="scientific">Williamsia maris</name>
    <dbReference type="NCBI Taxonomy" id="72806"/>
    <lineage>
        <taxon>Bacteria</taxon>
        <taxon>Bacillati</taxon>
        <taxon>Actinomycetota</taxon>
        <taxon>Actinomycetes</taxon>
        <taxon>Mycobacteriales</taxon>
        <taxon>Nocardiaceae</taxon>
        <taxon>Williamsia</taxon>
    </lineage>
</organism>
<dbReference type="PANTHER" id="PTHR43731">
    <property type="entry name" value="RHOMBOID PROTEASE"/>
    <property type="match status" value="1"/>
</dbReference>
<keyword evidence="4" id="KW-0378">Hydrolase</keyword>
<keyword evidence="10" id="KW-1185">Reference proteome</keyword>
<evidence type="ECO:0000256" key="3">
    <source>
        <dbReference type="ARBA" id="ARBA00022692"/>
    </source>
</evidence>
<comment type="subcellular location">
    <subcellularLocation>
        <location evidence="1">Membrane</location>
        <topology evidence="1">Multi-pass membrane protein</topology>
    </subcellularLocation>
</comment>
<feature type="transmembrane region" description="Helical" evidence="7">
    <location>
        <begin position="211"/>
        <end position="227"/>
    </location>
</feature>
<dbReference type="InterPro" id="IPR050925">
    <property type="entry name" value="Rhomboid_protease_S54"/>
</dbReference>
<accession>A0ABT1HCZ5</accession>
<evidence type="ECO:0000313" key="10">
    <source>
        <dbReference type="Proteomes" id="UP001206895"/>
    </source>
</evidence>
<dbReference type="CDD" id="cd19756">
    <property type="entry name" value="Bbox2"/>
    <property type="match status" value="1"/>
</dbReference>
<keyword evidence="9" id="KW-0645">Protease</keyword>
<evidence type="ECO:0000256" key="5">
    <source>
        <dbReference type="ARBA" id="ARBA00022989"/>
    </source>
</evidence>